<dbReference type="Proteomes" id="UP001303211">
    <property type="component" value="Chromosome"/>
</dbReference>
<protein>
    <submittedName>
        <fullName evidence="1">Uncharacterized protein</fullName>
    </submittedName>
</protein>
<keyword evidence="2" id="KW-1185">Reference proteome</keyword>
<evidence type="ECO:0000313" key="2">
    <source>
        <dbReference type="Proteomes" id="UP001303211"/>
    </source>
</evidence>
<gene>
    <name evidence="1" type="ORF">P4826_02900</name>
</gene>
<reference evidence="1 2" key="1">
    <citation type="submission" date="2023-03" db="EMBL/GenBank/DDBJ databases">
        <title>Diaphorobacter basophil sp. nov., isolated from a sewage-treatment plant.</title>
        <authorList>
            <person name="Yang K."/>
        </authorList>
    </citation>
    <scope>NUCLEOTIDE SEQUENCE [LARGE SCALE GENOMIC DNA]</scope>
    <source>
        <strain evidence="1 2">Y-1</strain>
    </source>
</reference>
<sequence length="188" mass="21020">MDKKEGEAMQFEQLNEQSYKATLERWTWEADANDVFPHEVERKLRWVGELLSNGKGDPNYRSLAYGVFTVGSDVPAAVCELVISRKTMNERWLKLLSVILSPEVEAKVEAGDVEAIQTAVMAYRTAVSGAFDAQLEHNADTLKLYGRNEAMLKLLTTLLATLQSSGSDFDAKKEGRWLVLRSISTTTT</sequence>
<accession>A0ABZ0J5C6</accession>
<proteinExistence type="predicted"/>
<organism evidence="1 2">
    <name type="scientific">Diaphorobacter limosus</name>
    <dbReference type="NCBI Taxonomy" id="3036128"/>
    <lineage>
        <taxon>Bacteria</taxon>
        <taxon>Pseudomonadati</taxon>
        <taxon>Pseudomonadota</taxon>
        <taxon>Betaproteobacteria</taxon>
        <taxon>Burkholderiales</taxon>
        <taxon>Comamonadaceae</taxon>
        <taxon>Diaphorobacter</taxon>
    </lineage>
</organism>
<name>A0ABZ0J5C6_9BURK</name>
<dbReference type="RefSeq" id="WP_317702471.1">
    <property type="nucleotide sequence ID" value="NZ_CP136921.1"/>
</dbReference>
<evidence type="ECO:0000313" key="1">
    <source>
        <dbReference type="EMBL" id="WOO33068.1"/>
    </source>
</evidence>
<dbReference type="EMBL" id="CP136921">
    <property type="protein sequence ID" value="WOO33068.1"/>
    <property type="molecule type" value="Genomic_DNA"/>
</dbReference>